<protein>
    <submittedName>
        <fullName evidence="1">Uncharacterized protein</fullName>
    </submittedName>
</protein>
<keyword evidence="2" id="KW-1185">Reference proteome</keyword>
<proteinExistence type="predicted"/>
<evidence type="ECO:0000313" key="2">
    <source>
        <dbReference type="Proteomes" id="UP000253099"/>
    </source>
</evidence>
<reference evidence="1 2" key="1">
    <citation type="submission" date="2018-06" db="EMBL/GenBank/DDBJ databases">
        <title>Genomic insight into two independent archaeal endosymbiosis events.</title>
        <authorList>
            <person name="Lind A.E."/>
            <person name="Lewis W.H."/>
            <person name="Spang A."/>
            <person name="Guy L."/>
            <person name="Embley M.T."/>
            <person name="Ettema T.J.G."/>
        </authorList>
    </citation>
    <scope>NUCLEOTIDE SEQUENCE [LARGE SCALE GENOMIC DNA]</scope>
    <source>
        <strain evidence="1">NOE</strain>
    </source>
</reference>
<accession>A0A366MEE2</accession>
<sequence length="156" mass="18728">MENPKLLSENWKDCYNMILERLYTDIGQEIPNWLKTYVKSRTLDDFDDDQRETIRMFILEKINQQKDTIKVYDENGYRKTRESLSSDEIQTNYDFEKRVWHVINERLISWVYLVNIKQKSYVCLTQGLRNDLDVNTLVCKDLKSIAGLFRWKTGSV</sequence>
<comment type="caution">
    <text evidence="1">The sequence shown here is derived from an EMBL/GenBank/DDBJ whole genome shotgun (WGS) entry which is preliminary data.</text>
</comment>
<dbReference type="EMBL" id="NIZT01000017">
    <property type="protein sequence ID" value="RBQ23859.1"/>
    <property type="molecule type" value="Genomic_DNA"/>
</dbReference>
<gene>
    <name evidence="1" type="ORF">ALNOE001_06510</name>
</gene>
<name>A0A366MEE2_9EURY</name>
<dbReference type="AlphaFoldDB" id="A0A366MEE2"/>
<organism evidence="1 2">
    <name type="scientific">Candidatus Methanobinarius endosymbioticus</name>
    <dbReference type="NCBI Taxonomy" id="2006182"/>
    <lineage>
        <taxon>Archaea</taxon>
        <taxon>Methanobacteriati</taxon>
        <taxon>Methanobacteriota</taxon>
        <taxon>Methanomada group</taxon>
        <taxon>Methanobacteria</taxon>
        <taxon>Methanobacteriales</taxon>
        <taxon>Methanobacteriaceae</taxon>
        <taxon>Candidatus Methanobinarius</taxon>
    </lineage>
</organism>
<dbReference type="Proteomes" id="UP000253099">
    <property type="component" value="Unassembled WGS sequence"/>
</dbReference>
<evidence type="ECO:0000313" key="1">
    <source>
        <dbReference type="EMBL" id="RBQ23859.1"/>
    </source>
</evidence>